<organism evidence="2">
    <name type="scientific">viral metagenome</name>
    <dbReference type="NCBI Taxonomy" id="1070528"/>
    <lineage>
        <taxon>unclassified sequences</taxon>
        <taxon>metagenomes</taxon>
        <taxon>organismal metagenomes</taxon>
    </lineage>
</organism>
<dbReference type="EMBL" id="BDQA01000410">
    <property type="protein sequence ID" value="GBH21878.1"/>
    <property type="molecule type" value="Genomic_RNA"/>
</dbReference>
<protein>
    <submittedName>
        <fullName evidence="2">Uncharacterized protein</fullName>
    </submittedName>
</protein>
<sequence length="893" mass="98068">MYLGEVFYKRAGASVYAMVQEQIDQSEKQMRGAYTQVAPWCVVCHGQYETTIDRHGELGAITCGKTLCFEKWLARSGGAFESWYFSGVGSVHDLVDMGAVMPHMKLTEMIRDDMVAKKSKQSFSHCDGSIRDLYESFEKSGPVEIRESGVMLSGMGQEFMPMDHALMLARSAMAENRQTPGAGAASLGQGPAGLWRKPDFLDDGSVQTALAMEDPDQANVEMSKWRDATNLKLGAVRHWQIEPDGAGRGYCYMTAVNEGQQHVYKPPPGYRSYIIGHMCHYVDGKKRAEPVCKCCAMGDDCPISDDAHAFGVTKVTCSPKSVSKLAEMVLLKPGCRGVIANVMEVRSGRAVIVAIAQDCDVKDTVLGRIEGTEASVRKEDPLGTVLFPQKVGHSSSYNAKRLANSRIDDGVKMARLLGMPSQFGKMLREEGASLSVSNQHVVWTGKTVFSTARAVAAMDKLSIEVDKRSSQSQEVGQRIARERLRSTIAAQHGQLRMLCQLKLDNEALLDARLKGRDEDDDTWSLLSVHNSIASGVTSVGVSSMGGVDTNEARMLHLEGAYTAVYANVDEINGLLGSSCRLVRSGVVIHMQEAGDMNSSWDSTVSLEYCQTVTTLQKVISHSPMGPNLQPMCYVPGMPALKVNSQRSSETKGGVNVKLRGYYICFRGDNNVDMAEKNEDGDYKIQSKGQFWGVTGKTDPKAHVSGRSWKTKQVSTATDMGDAFYFAVAEQDVGCTAMMTMWLIPAVRATHASRLFDPAGSEEEKHCHYLALRSSEVIVERELKYSEFVARVLFTVTKEDKVFADQWRMAQTSGSIVPLPGGRCGLFTHEKLLEHWPNGWATSAKRHLLNEVSEGRTWGVACGHESSFAAAGMYEESGSDINDTEDRDEEQAEE</sequence>
<feature type="compositionally biased region" description="Acidic residues" evidence="1">
    <location>
        <begin position="881"/>
        <end position="893"/>
    </location>
</feature>
<dbReference type="AlphaFoldDB" id="A0A2V0RH67"/>
<feature type="region of interest" description="Disordered" evidence="1">
    <location>
        <begin position="872"/>
        <end position="893"/>
    </location>
</feature>
<evidence type="ECO:0000256" key="1">
    <source>
        <dbReference type="SAM" id="MobiDB-lite"/>
    </source>
</evidence>
<reference evidence="2" key="1">
    <citation type="submission" date="2017-04" db="EMBL/GenBank/DDBJ databases">
        <title>Unveiling RNA virosphere associated with marine microorganisms.</title>
        <authorList>
            <person name="Urayama S."/>
            <person name="Takaki Y."/>
            <person name="Nishi S."/>
            <person name="Yoshida Y."/>
            <person name="Deguchi S."/>
            <person name="Takai K."/>
            <person name="Nunoura T."/>
        </authorList>
    </citation>
    <scope>NUCLEOTIDE SEQUENCE</scope>
</reference>
<proteinExistence type="predicted"/>
<comment type="caution">
    <text evidence="2">The sequence shown here is derived from an EMBL/GenBank/DDBJ whole genome shotgun (WGS) entry which is preliminary data.</text>
</comment>
<name>A0A2V0RH67_9ZZZZ</name>
<accession>A0A2V0RH67</accession>
<evidence type="ECO:0000313" key="2">
    <source>
        <dbReference type="EMBL" id="GBH21878.1"/>
    </source>
</evidence>